<evidence type="ECO:0000259" key="11">
    <source>
        <dbReference type="Pfam" id="PF07885"/>
    </source>
</evidence>
<dbReference type="PANTHER" id="PTHR11003">
    <property type="entry name" value="POTASSIUM CHANNEL, SUBFAMILY K"/>
    <property type="match status" value="1"/>
</dbReference>
<feature type="compositionally biased region" description="Basic and acidic residues" evidence="9">
    <location>
        <begin position="1237"/>
        <end position="1271"/>
    </location>
</feature>
<feature type="transmembrane region" description="Helical" evidence="10">
    <location>
        <begin position="1144"/>
        <end position="1165"/>
    </location>
</feature>
<feature type="region of interest" description="Disordered" evidence="9">
    <location>
        <begin position="436"/>
        <end position="543"/>
    </location>
</feature>
<feature type="region of interest" description="Disordered" evidence="9">
    <location>
        <begin position="899"/>
        <end position="1020"/>
    </location>
</feature>
<feature type="region of interest" description="Disordered" evidence="9">
    <location>
        <begin position="582"/>
        <end position="815"/>
    </location>
</feature>
<dbReference type="EMBL" id="HBNS01032816">
    <property type="protein sequence ID" value="CAE4627792.1"/>
    <property type="molecule type" value="Transcribed_RNA"/>
</dbReference>
<keyword evidence="6 10" id="KW-0472">Membrane</keyword>
<feature type="region of interest" description="Disordered" evidence="9">
    <location>
        <begin position="48"/>
        <end position="150"/>
    </location>
</feature>
<keyword evidence="5 8" id="KW-0406">Ion transport</keyword>
<comment type="subcellular location">
    <subcellularLocation>
        <location evidence="1">Membrane</location>
        <topology evidence="1">Multi-pass membrane protein</topology>
    </subcellularLocation>
</comment>
<keyword evidence="4 10" id="KW-1133">Transmembrane helix</keyword>
<feature type="compositionally biased region" description="Polar residues" evidence="9">
    <location>
        <begin position="214"/>
        <end position="239"/>
    </location>
</feature>
<feature type="compositionally biased region" description="Low complexity" evidence="9">
    <location>
        <begin position="717"/>
        <end position="731"/>
    </location>
</feature>
<feature type="compositionally biased region" description="Basic and acidic residues" evidence="9">
    <location>
        <begin position="455"/>
        <end position="466"/>
    </location>
</feature>
<evidence type="ECO:0000256" key="3">
    <source>
        <dbReference type="ARBA" id="ARBA00022692"/>
    </source>
</evidence>
<evidence type="ECO:0000256" key="4">
    <source>
        <dbReference type="ARBA" id="ARBA00022989"/>
    </source>
</evidence>
<feature type="transmembrane region" description="Helical" evidence="10">
    <location>
        <begin position="1542"/>
        <end position="1563"/>
    </location>
</feature>
<evidence type="ECO:0000256" key="6">
    <source>
        <dbReference type="ARBA" id="ARBA00023136"/>
    </source>
</evidence>
<evidence type="ECO:0000313" key="12">
    <source>
        <dbReference type="EMBL" id="CAE4627792.1"/>
    </source>
</evidence>
<evidence type="ECO:0000256" key="8">
    <source>
        <dbReference type="RuleBase" id="RU003857"/>
    </source>
</evidence>
<feature type="transmembrane region" description="Helical" evidence="10">
    <location>
        <begin position="1115"/>
        <end position="1132"/>
    </location>
</feature>
<reference evidence="12" key="1">
    <citation type="submission" date="2021-01" db="EMBL/GenBank/DDBJ databases">
        <authorList>
            <person name="Corre E."/>
            <person name="Pelletier E."/>
            <person name="Niang G."/>
            <person name="Scheremetjew M."/>
            <person name="Finn R."/>
            <person name="Kale V."/>
            <person name="Holt S."/>
            <person name="Cochrane G."/>
            <person name="Meng A."/>
            <person name="Brown T."/>
            <person name="Cohen L."/>
        </authorList>
    </citation>
    <scope>NUCLEOTIDE SEQUENCE</scope>
    <source>
        <strain evidence="12">GSO104</strain>
    </source>
</reference>
<organism evidence="12">
    <name type="scientific">Ditylum brightwellii</name>
    <dbReference type="NCBI Taxonomy" id="49249"/>
    <lineage>
        <taxon>Eukaryota</taxon>
        <taxon>Sar</taxon>
        <taxon>Stramenopiles</taxon>
        <taxon>Ochrophyta</taxon>
        <taxon>Bacillariophyta</taxon>
        <taxon>Mediophyceae</taxon>
        <taxon>Lithodesmiophycidae</taxon>
        <taxon>Lithodesmiales</taxon>
        <taxon>Lithodesmiaceae</taxon>
        <taxon>Ditylum</taxon>
    </lineage>
</organism>
<feature type="compositionally biased region" description="Basic and acidic residues" evidence="9">
    <location>
        <begin position="368"/>
        <end position="381"/>
    </location>
</feature>
<feature type="compositionally biased region" description="Polar residues" evidence="9">
    <location>
        <begin position="1272"/>
        <end position="1282"/>
    </location>
</feature>
<dbReference type="Gene3D" id="1.10.287.70">
    <property type="match status" value="2"/>
</dbReference>
<dbReference type="InterPro" id="IPR013099">
    <property type="entry name" value="K_chnl_dom"/>
</dbReference>
<feature type="domain" description="Potassium channel" evidence="11">
    <location>
        <begin position="1494"/>
        <end position="1549"/>
    </location>
</feature>
<feature type="compositionally biased region" description="Low complexity" evidence="9">
    <location>
        <begin position="525"/>
        <end position="536"/>
    </location>
</feature>
<feature type="compositionally biased region" description="Basic and acidic residues" evidence="9">
    <location>
        <begin position="582"/>
        <end position="603"/>
    </location>
</feature>
<feature type="compositionally biased region" description="Basic residues" evidence="9">
    <location>
        <begin position="749"/>
        <end position="763"/>
    </location>
</feature>
<feature type="region of interest" description="Disordered" evidence="9">
    <location>
        <begin position="1223"/>
        <end position="1307"/>
    </location>
</feature>
<evidence type="ECO:0000256" key="9">
    <source>
        <dbReference type="SAM" id="MobiDB-lite"/>
    </source>
</evidence>
<feature type="transmembrane region" description="Helical" evidence="10">
    <location>
        <begin position="1489"/>
        <end position="1507"/>
    </location>
</feature>
<feature type="compositionally biased region" description="Polar residues" evidence="9">
    <location>
        <begin position="358"/>
        <end position="367"/>
    </location>
</feature>
<dbReference type="InterPro" id="IPR018247">
    <property type="entry name" value="EF_Hand_1_Ca_BS"/>
</dbReference>
<feature type="compositionally biased region" description="Polar residues" evidence="9">
    <location>
        <begin position="1346"/>
        <end position="1360"/>
    </location>
</feature>
<keyword evidence="2 8" id="KW-0813">Transport</keyword>
<evidence type="ECO:0000256" key="2">
    <source>
        <dbReference type="ARBA" id="ARBA00022448"/>
    </source>
</evidence>
<name>A0A7S4RX87_9STRA</name>
<feature type="transmembrane region" description="Helical" evidence="10">
    <location>
        <begin position="1086"/>
        <end position="1106"/>
    </location>
</feature>
<protein>
    <recommendedName>
        <fullName evidence="11">Potassium channel domain-containing protein</fullName>
    </recommendedName>
</protein>
<evidence type="ECO:0000256" key="1">
    <source>
        <dbReference type="ARBA" id="ARBA00004141"/>
    </source>
</evidence>
<feature type="region of interest" description="Disordered" evidence="9">
    <location>
        <begin position="829"/>
        <end position="882"/>
    </location>
</feature>
<dbReference type="PROSITE" id="PS00018">
    <property type="entry name" value="EF_HAND_1"/>
    <property type="match status" value="1"/>
</dbReference>
<feature type="compositionally biased region" description="Low complexity" evidence="9">
    <location>
        <begin position="863"/>
        <end position="882"/>
    </location>
</feature>
<feature type="compositionally biased region" description="Polar residues" evidence="9">
    <location>
        <begin position="1832"/>
        <end position="1851"/>
    </location>
</feature>
<keyword evidence="3 8" id="KW-0812">Transmembrane</keyword>
<feature type="compositionally biased region" description="Polar residues" evidence="9">
    <location>
        <begin position="1"/>
        <end position="19"/>
    </location>
</feature>
<dbReference type="GO" id="GO:0030322">
    <property type="term" value="P:stabilization of membrane potential"/>
    <property type="evidence" value="ECO:0007669"/>
    <property type="project" value="TreeGrafter"/>
</dbReference>
<feature type="compositionally biased region" description="Polar residues" evidence="9">
    <location>
        <begin position="1291"/>
        <end position="1307"/>
    </location>
</feature>
<feature type="compositionally biased region" description="Low complexity" evidence="9">
    <location>
        <begin position="62"/>
        <end position="78"/>
    </location>
</feature>
<evidence type="ECO:0000256" key="10">
    <source>
        <dbReference type="SAM" id="Phobius"/>
    </source>
</evidence>
<proteinExistence type="inferred from homology"/>
<dbReference type="GO" id="GO:0005737">
    <property type="term" value="C:cytoplasm"/>
    <property type="evidence" value="ECO:0007669"/>
    <property type="project" value="UniProtKB-ARBA"/>
</dbReference>
<feature type="region of interest" description="Disordered" evidence="9">
    <location>
        <begin position="1814"/>
        <end position="1851"/>
    </location>
</feature>
<feature type="compositionally biased region" description="Polar residues" evidence="9">
    <location>
        <begin position="468"/>
        <end position="481"/>
    </location>
</feature>
<accession>A0A7S4RX87</accession>
<feature type="compositionally biased region" description="Low complexity" evidence="9">
    <location>
        <begin position="111"/>
        <end position="131"/>
    </location>
</feature>
<dbReference type="GO" id="GO:0022841">
    <property type="term" value="F:potassium ion leak channel activity"/>
    <property type="evidence" value="ECO:0007669"/>
    <property type="project" value="TreeGrafter"/>
</dbReference>
<feature type="region of interest" description="Disordered" evidence="9">
    <location>
        <begin position="1346"/>
        <end position="1370"/>
    </location>
</feature>
<feature type="compositionally biased region" description="Polar residues" evidence="9">
    <location>
        <begin position="384"/>
        <end position="419"/>
    </location>
</feature>
<dbReference type="GO" id="GO:0015271">
    <property type="term" value="F:outward rectifier potassium channel activity"/>
    <property type="evidence" value="ECO:0007669"/>
    <property type="project" value="TreeGrafter"/>
</dbReference>
<dbReference type="GO" id="GO:0005886">
    <property type="term" value="C:plasma membrane"/>
    <property type="evidence" value="ECO:0007669"/>
    <property type="project" value="TreeGrafter"/>
</dbReference>
<dbReference type="PANTHER" id="PTHR11003:SF334">
    <property type="entry name" value="FI03418P"/>
    <property type="match status" value="1"/>
</dbReference>
<feature type="region of interest" description="Disordered" evidence="9">
    <location>
        <begin position="214"/>
        <end position="241"/>
    </location>
</feature>
<sequence>MKSNVRTASQKPSAATSKRATIPAGINESGDDRKLLTASKSRFRFWSKAAQAETSSSHDDGGFNSSSSNSVSSAHGNAPDSRTGRSSIDAKMHASNSISRQHHKTSNQNNSPAAGSSSPGSAAGEASATSPMRITRRATSVAGGKYSWHDDGDYFMSEPSLSEEGGDSMSENELHSYRDSIGAKMAESNGIFKTGAMHLSPPRSQEISNRRNTVLSPGTLSRGSFASSPGNTSLSSKDMSPSRMLQFESLASAQGEWFGASNRGDSGMKLNEKVAMRQANAPVPQLKMSATSRERLAAAQSLSMLQAPSLSEDEDDAQYPQVTSPTERVSNTSETDDVTPVRGYKQNEHYLTPETDDSNGSKVSTSMGERKDGKGWREIKNDINAYSKSLKDSNSPQGTMGLTQHQSQHSSNFVASTPIDTTMSPEMLHFMSPQEENYADEWSNANEAKGSCGNDKGKIQSIDKHNMKSPNNCDKNSSKYVNDNVETKNLFTIDDEISPNERKPGGGGDSSDATQQRAGAGVDLSSSSESSLNYSSHVDQGDHLEDSIPMTISQSVNEGDAGAIIRTSNSSKVDEDVAARKITVDGHRHEELSGADDEKTLERPRRKRTYSSGGAPCHRRARSGDGAAATLMTGRTEWIGMEIDQLPVPPAPSEHDDDDDEDDDGENDENDDDQDMVDDERYDEVPQMQKFPGGSSGSRGGMFDFLTKHRRGGSGSTGDTSAGSGESSSSGQVPYFAMGAKSSRSPTRAMRRLRQQQKQRQKLKQREKNQQELASPGKDSDMWVLSDSTADFDDEPYRALSGMRSPGHDRMHSGGVPIVVERGHRVADSLSTLGGFGPENDNNRDIQARVDEEDLNAPERPSSRVSLGEGSEGSSQGSKSSAFSWISSRMSVLSGKANSLPRIFSRRSNNVSQGASHYRTDSEQSAFSETDMGDDDSSGDQSVSSESDVEDYIADTNRATNHLPGISSELSPTGSKSTRYSAQKVSPRSEEHQSHPDSDKDNSSFARRQQERIKRQEKERIRKLESHIKSISSVTSDRTKSSYKPSILVPDDEIDKYPTYICPRCKTRQREFFSVATAPRQFDGPAGYLAFYFAIYVLASLFIFGLEEGWPALECVYFAVITLTTAGLGDYVPTTNGAKLICSVFIYFGVACIGLLLGSLLASSLDDASRKAARENQMANCPNCERILDNSKSRSFHRHGSCSNSGSSSYFSDRLPGGVNYVNGSEWPSPAPSNKRFKTESGHSLERPLSRITEGAERNNSPDKSSSRERTSSNGLEQGNSSDNDRKNRGSTEPSNEATAQQQENTGQFISLSPRLAIDQTMPEQNVSLGVIDAYKASFNSLSHMQSLAASPESQNQGISPPSAPESPALGDVLERQSHTRHMSFDTPSMGSLGGPLLRSFAPQYPASNTRTYSYENSHAPSFSENLTYADRAAAAGYGTYARMQAENADFDDSGSSSTDSMYFDELDEPREISRVEAAKYVILTLKQAVANSIFIIAIGSFGFYFIERMTPVDSFYFTTVLLTTVGYGDIVPKTSEGKMFATVYVLVAGTVLLHNMSMISMIPIELRKRRIEHAVLTQFGNQLDDAALRELATGNLIRRLRLSTDSPVGLSECTREMFALAMLVRLGRVTTRDVRATFTAFNRLDLDRDGKLNSRDIIEGQVAKRRSMAIRQSMLQNNGDDYDSSNRGKSFLFGSWLRSNDAPENGAVYSQTDPEYEFAGGNQNVGLSTEQSPLLRSPIAYNGNTENGDGRLEYTIASNGSEQHPLLRNHRIQPITNPFAAVGSGTYLSVTPNIDAPGDPNLPVGSRLRRMSSDSYRSTMSGGNDIEKGYDSNSGPWSMSPGSVSSAMQMNPSLENVNSPMLRKRALYPSYSRRDF</sequence>
<feature type="compositionally biased region" description="Polar residues" evidence="9">
    <location>
        <begin position="906"/>
        <end position="915"/>
    </location>
</feature>
<dbReference type="InterPro" id="IPR003280">
    <property type="entry name" value="2pore_dom_K_chnl"/>
</dbReference>
<evidence type="ECO:0000256" key="7">
    <source>
        <dbReference type="ARBA" id="ARBA00023303"/>
    </source>
</evidence>
<comment type="similarity">
    <text evidence="8">Belongs to the two pore domain potassium channel (TC 1.A.1.8) family.</text>
</comment>
<feature type="region of interest" description="Disordered" evidence="9">
    <location>
        <begin position="279"/>
        <end position="419"/>
    </location>
</feature>
<evidence type="ECO:0000256" key="5">
    <source>
        <dbReference type="ARBA" id="ARBA00023065"/>
    </source>
</evidence>
<feature type="compositionally biased region" description="Polar residues" evidence="9">
    <location>
        <begin position="320"/>
        <end position="333"/>
    </location>
</feature>
<feature type="region of interest" description="Disordered" evidence="9">
    <location>
        <begin position="1"/>
        <end position="34"/>
    </location>
</feature>
<dbReference type="SUPFAM" id="SSF81324">
    <property type="entry name" value="Voltage-gated potassium channels"/>
    <property type="match status" value="2"/>
</dbReference>
<feature type="compositionally biased region" description="Basic and acidic residues" evidence="9">
    <location>
        <begin position="841"/>
        <end position="850"/>
    </location>
</feature>
<dbReference type="PRINTS" id="PR01333">
    <property type="entry name" value="2POREKCHANEL"/>
</dbReference>
<feature type="compositionally biased region" description="Low complexity" evidence="9">
    <location>
        <begin position="297"/>
        <end position="310"/>
    </location>
</feature>
<feature type="compositionally biased region" description="Basic and acidic residues" evidence="9">
    <location>
        <begin position="987"/>
        <end position="1020"/>
    </location>
</feature>
<feature type="compositionally biased region" description="Polar residues" evidence="9">
    <location>
        <begin position="1814"/>
        <end position="1823"/>
    </location>
</feature>
<feature type="domain" description="Potassium channel" evidence="11">
    <location>
        <begin position="1093"/>
        <end position="1160"/>
    </location>
</feature>
<feature type="compositionally biased region" description="Polar residues" evidence="9">
    <location>
        <begin position="968"/>
        <end position="986"/>
    </location>
</feature>
<dbReference type="Pfam" id="PF07885">
    <property type="entry name" value="Ion_trans_2"/>
    <property type="match status" value="2"/>
</dbReference>
<keyword evidence="7 8" id="KW-0407">Ion channel</keyword>
<gene>
    <name evidence="12" type="ORF">DBRI00130_LOCUS25711</name>
</gene>
<feature type="compositionally biased region" description="Acidic residues" evidence="9">
    <location>
        <begin position="655"/>
        <end position="682"/>
    </location>
</feature>